<dbReference type="NCBIfam" id="TIGR01704">
    <property type="entry name" value="MTA_SAH-Nsdase"/>
    <property type="match status" value="1"/>
</dbReference>
<comment type="catalytic activity">
    <reaction evidence="5">
        <text>5'-deoxyadenosine + H2O = 5-deoxy-D-ribose + adenine</text>
        <dbReference type="Rhea" id="RHEA:29859"/>
        <dbReference type="ChEBI" id="CHEBI:15377"/>
        <dbReference type="ChEBI" id="CHEBI:16708"/>
        <dbReference type="ChEBI" id="CHEBI:17319"/>
        <dbReference type="ChEBI" id="CHEBI:149540"/>
        <dbReference type="EC" id="3.2.2.9"/>
    </reaction>
    <physiologicalReaction direction="left-to-right" evidence="5">
        <dbReference type="Rhea" id="RHEA:29860"/>
    </physiologicalReaction>
</comment>
<keyword evidence="2 6" id="KW-0028">Amino-acid biosynthesis</keyword>
<dbReference type="GO" id="GO:0019284">
    <property type="term" value="P:L-methionine salvage from S-adenosylmethionine"/>
    <property type="evidence" value="ECO:0007669"/>
    <property type="project" value="TreeGrafter"/>
</dbReference>
<dbReference type="InterPro" id="IPR000845">
    <property type="entry name" value="Nucleoside_phosphorylase_d"/>
</dbReference>
<evidence type="ECO:0000256" key="6">
    <source>
        <dbReference type="HAMAP-Rule" id="MF_01684"/>
    </source>
</evidence>
<dbReference type="PANTHER" id="PTHR46832:SF1">
    <property type="entry name" value="5'-METHYLTHIOADENOSINE_S-ADENOSYLHOMOCYSTEINE NUCLEOSIDASE"/>
    <property type="match status" value="1"/>
</dbReference>
<feature type="domain" description="Nucleoside phosphorylase" evidence="8">
    <location>
        <begin position="35"/>
        <end position="263"/>
    </location>
</feature>
<evidence type="ECO:0000313" key="10">
    <source>
        <dbReference type="Proteomes" id="UP000003597"/>
    </source>
</evidence>
<keyword evidence="7" id="KW-0812">Transmembrane</keyword>
<keyword evidence="7" id="KW-1133">Transmembrane helix</keyword>
<reference evidence="9 10" key="1">
    <citation type="submission" date="2011-08" db="EMBL/GenBank/DDBJ databases">
        <authorList>
            <person name="Weinstock G."/>
            <person name="Sodergren E."/>
            <person name="Clifton S."/>
            <person name="Fulton L."/>
            <person name="Fulton B."/>
            <person name="Courtney L."/>
            <person name="Fronick C."/>
            <person name="Harrison M."/>
            <person name="Strong C."/>
            <person name="Farmer C."/>
            <person name="Delahaunty K."/>
            <person name="Markovic C."/>
            <person name="Hall O."/>
            <person name="Minx P."/>
            <person name="Tomlinson C."/>
            <person name="Mitreva M."/>
            <person name="Hou S."/>
            <person name="Chen J."/>
            <person name="Wollam A."/>
            <person name="Pepin K.H."/>
            <person name="Johnson M."/>
            <person name="Bhonagiri V."/>
            <person name="Zhang X."/>
            <person name="Suruliraj S."/>
            <person name="Warren W."/>
            <person name="Chinwalla A."/>
            <person name="Mardis E.R."/>
            <person name="Wilson R.K."/>
        </authorList>
    </citation>
    <scope>NUCLEOTIDE SEQUENCE [LARGE SCALE GENOMIC DNA]</scope>
    <source>
        <strain evidence="9 10">ATCC 33091</strain>
    </source>
</reference>
<keyword evidence="7" id="KW-0472">Membrane</keyword>
<dbReference type="EMBL" id="AGCN01000033">
    <property type="protein sequence ID" value="EHN60643.1"/>
    <property type="molecule type" value="Genomic_DNA"/>
</dbReference>
<evidence type="ECO:0000256" key="1">
    <source>
        <dbReference type="ARBA" id="ARBA00004945"/>
    </source>
</evidence>
<dbReference type="SUPFAM" id="SSF53167">
    <property type="entry name" value="Purine and uridine phosphorylases"/>
    <property type="match status" value="1"/>
</dbReference>
<dbReference type="InterPro" id="IPR010049">
    <property type="entry name" value="MTA_SAH_Nsdase"/>
</dbReference>
<dbReference type="GO" id="GO:0009164">
    <property type="term" value="P:nucleoside catabolic process"/>
    <property type="evidence" value="ECO:0007669"/>
    <property type="project" value="InterPro"/>
</dbReference>
<feature type="binding site" evidence="6">
    <location>
        <position position="111"/>
    </location>
    <ligand>
        <name>substrate</name>
    </ligand>
</feature>
<evidence type="ECO:0000313" key="9">
    <source>
        <dbReference type="EMBL" id="EHN60643.1"/>
    </source>
</evidence>
<comment type="pathway">
    <text evidence="1 6">Amino-acid biosynthesis; L-methionine biosynthesis via salvage pathway; S-methyl-5-thio-alpha-D-ribose 1-phosphate from S-methyl-5'-thioadenosine (hydrolase route): step 1/2.</text>
</comment>
<dbReference type="FunFam" id="3.40.50.1580:FF:000001">
    <property type="entry name" value="MTA/SAH nucleosidase family protein"/>
    <property type="match status" value="1"/>
</dbReference>
<feature type="active site" description="Proton acceptor" evidence="6">
    <location>
        <position position="45"/>
    </location>
</feature>
<dbReference type="HAMAP" id="MF_01684">
    <property type="entry name" value="Salvage_MtnN"/>
    <property type="match status" value="1"/>
</dbReference>
<accession>A0AB72Z7Q5</accession>
<proteinExistence type="inferred from homology"/>
<feature type="binding site" evidence="6">
    <location>
        <position position="189"/>
    </location>
    <ligand>
        <name>substrate</name>
    </ligand>
</feature>
<dbReference type="GO" id="GO:0008782">
    <property type="term" value="F:adenosylhomocysteine nucleosidase activity"/>
    <property type="evidence" value="ECO:0007669"/>
    <property type="project" value="UniProtKB-UniRule"/>
</dbReference>
<evidence type="ECO:0000256" key="5">
    <source>
        <dbReference type="ARBA" id="ARBA00050313"/>
    </source>
</evidence>
<feature type="transmembrane region" description="Helical" evidence="7">
    <location>
        <begin position="21"/>
        <end position="42"/>
    </location>
</feature>
<dbReference type="GO" id="GO:0019509">
    <property type="term" value="P:L-methionine salvage from methylthioadenosine"/>
    <property type="evidence" value="ECO:0007669"/>
    <property type="project" value="UniProtKB-UniRule"/>
</dbReference>
<keyword evidence="4 6" id="KW-0486">Methionine biosynthesis</keyword>
<evidence type="ECO:0000256" key="3">
    <source>
        <dbReference type="ARBA" id="ARBA00022801"/>
    </source>
</evidence>
<gene>
    <name evidence="6" type="primary">mtnN</name>
    <name evidence="9" type="ORF">HMPREF0557_02156</name>
</gene>
<evidence type="ECO:0000256" key="4">
    <source>
        <dbReference type="ARBA" id="ARBA00023167"/>
    </source>
</evidence>
<sequence>MATNKSRRAEIKRQKIKAQKLVVNDCAFFGGYIMTIGIIGAMEEEVELLKNTMPSTEEVIIGGAKFYIGEIAGKEVVLLESGIGKVNAALGTTLLADRFKPEIIINTGSAGGIGEGLAIGDVIISDRLAYGDVDVTEFGYTYGQVPRMPAFYQGDAVLLKKAETIYRDYFADSENKAVYGLVITNDSFIMRPDQHEIIRTFFPDVKAVEMEAAAIAQVAYQFDIPFLIIRAISDLANQEATMSFDEFIHLAAKQSATCIIELLKTI</sequence>
<organism evidence="9 10">
    <name type="scientific">Listeria innocua ATCC 33091</name>
    <dbReference type="NCBI Taxonomy" id="1002366"/>
    <lineage>
        <taxon>Bacteria</taxon>
        <taxon>Bacillati</taxon>
        <taxon>Bacillota</taxon>
        <taxon>Bacilli</taxon>
        <taxon>Bacillales</taxon>
        <taxon>Listeriaceae</taxon>
        <taxon>Listeria</taxon>
    </lineage>
</organism>
<dbReference type="GO" id="GO:0005829">
    <property type="term" value="C:cytosol"/>
    <property type="evidence" value="ECO:0007669"/>
    <property type="project" value="TreeGrafter"/>
</dbReference>
<dbReference type="PANTHER" id="PTHR46832">
    <property type="entry name" value="5'-METHYLTHIOADENOSINE/S-ADENOSYLHOMOCYSTEINE NUCLEOSIDASE"/>
    <property type="match status" value="1"/>
</dbReference>
<dbReference type="AlphaFoldDB" id="A0AB72Z7Q5"/>
<comment type="catalytic activity">
    <reaction evidence="6">
        <text>S-methyl-5'-thioadenosine + H2O = 5-(methylsulfanyl)-D-ribose + adenine</text>
        <dbReference type="Rhea" id="RHEA:13617"/>
        <dbReference type="ChEBI" id="CHEBI:15377"/>
        <dbReference type="ChEBI" id="CHEBI:16708"/>
        <dbReference type="ChEBI" id="CHEBI:17509"/>
        <dbReference type="ChEBI" id="CHEBI:78440"/>
        <dbReference type="EC" id="3.2.2.9"/>
    </reaction>
</comment>
<evidence type="ECO:0000259" key="8">
    <source>
        <dbReference type="Pfam" id="PF01048"/>
    </source>
</evidence>
<dbReference type="Proteomes" id="UP000003597">
    <property type="component" value="Unassembled WGS sequence"/>
</dbReference>
<dbReference type="Gene3D" id="3.40.50.1580">
    <property type="entry name" value="Nucleoside phosphorylase domain"/>
    <property type="match status" value="1"/>
</dbReference>
<comment type="similarity">
    <text evidence="6">Belongs to the PNP/UDP phosphorylase family. MtnN subfamily.</text>
</comment>
<dbReference type="CDD" id="cd09008">
    <property type="entry name" value="MTAN"/>
    <property type="match status" value="1"/>
</dbReference>
<name>A0AB72Z7Q5_LISIO</name>
<feature type="binding site" evidence="6">
    <location>
        <begin position="210"/>
        <end position="211"/>
    </location>
    <ligand>
        <name>substrate</name>
    </ligand>
</feature>
<comment type="catalytic activity">
    <reaction evidence="6">
        <text>S-adenosyl-L-homocysteine + H2O = S-(5-deoxy-D-ribos-5-yl)-L-homocysteine + adenine</text>
        <dbReference type="Rhea" id="RHEA:17805"/>
        <dbReference type="ChEBI" id="CHEBI:15377"/>
        <dbReference type="ChEBI" id="CHEBI:16708"/>
        <dbReference type="ChEBI" id="CHEBI:57856"/>
        <dbReference type="ChEBI" id="CHEBI:58195"/>
        <dbReference type="EC" id="3.2.2.9"/>
    </reaction>
</comment>
<keyword evidence="3 6" id="KW-0378">Hydrolase</keyword>
<feature type="active site" description="Proton donor" evidence="6">
    <location>
        <position position="234"/>
    </location>
</feature>
<comment type="function">
    <text evidence="6">Catalyzes the irreversible cleavage of the glycosidic bond in both 5'-methylthioadenosine (MTA) and S-adenosylhomocysteine (SAH/AdoHcy) to adenine and the corresponding thioribose, 5'-methylthioribose and S-ribosylhomocysteine, respectively. Also cleaves 5'-deoxyadenosine, a toxic by-product of radical S-adenosylmethionine (SAM) enzymes, into 5-deoxyribose and adenine.</text>
</comment>
<dbReference type="Pfam" id="PF01048">
    <property type="entry name" value="PNP_UDP_1"/>
    <property type="match status" value="1"/>
</dbReference>
<dbReference type="NCBIfam" id="NF004079">
    <property type="entry name" value="PRK05584.1"/>
    <property type="match status" value="1"/>
</dbReference>
<comment type="caution">
    <text evidence="9">The sequence shown here is derived from an EMBL/GenBank/DDBJ whole genome shotgun (WGS) entry which is preliminary data.</text>
</comment>
<dbReference type="InterPro" id="IPR035994">
    <property type="entry name" value="Nucleoside_phosphorylase_sf"/>
</dbReference>
<evidence type="ECO:0000256" key="2">
    <source>
        <dbReference type="ARBA" id="ARBA00022605"/>
    </source>
</evidence>
<protein>
    <recommendedName>
        <fullName evidence="6">5'-methylthioadenosine/S-adenosylhomocysteine nucleosidase</fullName>
        <shortName evidence="6">MTA/SAH nucleosidase</shortName>
        <shortName evidence="6">MTAN</shortName>
        <ecNumber evidence="6">3.2.2.9</ecNumber>
    </recommendedName>
    <alternativeName>
        <fullName evidence="6">5'-deoxyadenosine nucleosidase</fullName>
        <shortName evidence="6">DOA nucleosidase</shortName>
        <shortName evidence="6">dAdo nucleosidase</shortName>
    </alternativeName>
    <alternativeName>
        <fullName evidence="6">5'-methylthioadenosine nucleosidase</fullName>
        <shortName evidence="6">MTA nucleosidase</shortName>
    </alternativeName>
    <alternativeName>
        <fullName evidence="6">S-adenosylhomocysteine nucleosidase</fullName>
        <shortName evidence="6">AdoHcy nucleosidase</shortName>
        <shortName evidence="6">SAH nucleosidase</shortName>
        <shortName evidence="6">SRH nucleosidase</shortName>
    </alternativeName>
</protein>
<keyword evidence="10" id="KW-1185">Reference proteome</keyword>
<dbReference type="EC" id="3.2.2.9" evidence="6"/>
<dbReference type="GO" id="GO:0008930">
    <property type="term" value="F:methylthioadenosine nucleosidase activity"/>
    <property type="evidence" value="ECO:0007669"/>
    <property type="project" value="UniProtKB-UniRule"/>
</dbReference>
<evidence type="ECO:0000256" key="7">
    <source>
        <dbReference type="SAM" id="Phobius"/>
    </source>
</evidence>